<feature type="domain" description="ILEI/PANDER" evidence="3">
    <location>
        <begin position="615"/>
        <end position="701"/>
    </location>
</feature>
<feature type="region of interest" description="Disordered" evidence="1">
    <location>
        <begin position="1199"/>
        <end position="1237"/>
    </location>
</feature>
<evidence type="ECO:0000313" key="4">
    <source>
        <dbReference type="EMBL" id="CAE8590301.1"/>
    </source>
</evidence>
<keyword evidence="2" id="KW-0472">Membrane</keyword>
<feature type="transmembrane region" description="Helical" evidence="2">
    <location>
        <begin position="1441"/>
        <end position="1458"/>
    </location>
</feature>
<dbReference type="GO" id="GO:0016266">
    <property type="term" value="P:protein O-linked glycosylation via N-acetyl-galactosamine"/>
    <property type="evidence" value="ECO:0007669"/>
    <property type="project" value="TreeGrafter"/>
</dbReference>
<evidence type="ECO:0000313" key="5">
    <source>
        <dbReference type="Proteomes" id="UP000654075"/>
    </source>
</evidence>
<dbReference type="PANTHER" id="PTHR46396:SF2">
    <property type="entry name" value="ILEI_PANDER DOMAIN-CONTAINING PROTEIN"/>
    <property type="match status" value="1"/>
</dbReference>
<keyword evidence="5" id="KW-1185">Reference proteome</keyword>
<dbReference type="Pfam" id="PF15711">
    <property type="entry name" value="ILEI"/>
    <property type="match status" value="4"/>
</dbReference>
<feature type="domain" description="ILEI/PANDER" evidence="3">
    <location>
        <begin position="409"/>
        <end position="497"/>
    </location>
</feature>
<feature type="transmembrane region" description="Helical" evidence="2">
    <location>
        <begin position="1393"/>
        <end position="1412"/>
    </location>
</feature>
<evidence type="ECO:0000259" key="3">
    <source>
        <dbReference type="Pfam" id="PF15711"/>
    </source>
</evidence>
<sequence length="2134" mass="228120">VGGWTDPKRTLWLYSRSAPPKRPTPAASSPTLRSGSSEMVLRAPLGASFLASLLCFSPMTVLATGPQEALALERRLAGAVNITVRSAGFDDGNFATFEVDGQQLAVTTFTGLNMVVLWPNASLKAFATFDTYSGAGSQALVDFVGNLSNGSLVLVAAQDEASTGLDNRSLAAIATLGATQISSLGLRDSFALVGVKGGSLPLAVGAEHLSAAGAGPARASVLWTAPLEGGIAVRVKSGGSVDGNTAEFYVDDVKVSMPIGRGMNLVLLGKDGSVLSTHTFDTGYQGLGSEPFAALLREMADGDVVLVAAKDDAYSNLTAAAKDALVGCGAIQAGNMSYRGSYALIGVRNGAALAEGASASGSGAVELSAAVPRYVPASVPLRVRSGGGADGNIAEFFVGAERISVSTGRGLNVVVMHSNGSSVRFSSVFDTHAEGSEGLVALLDGLDLGTPVMIAAKDDAKANLTEGAKLAIESLGATKIRDLKYRGSYALVGIKGGSSALAEEVVLDSGSGVAEVLAQYVKVDITTTTTTTTTTTSHIWLCWEYVCPSGFMPTQQSVNVPYNYSSGSEQSVINTCCETAEEGKMSIKVTSAGFADGNMVQFSVDGVQIQTRGGRGLTVVVLRPDGSAKSAAQVFDTYDDGSADLVSFVANLSNDTLVLVAASDEPSRNLTDAAKDSLRSLGATLADNISFRCSYALVGIKSGLASRRLSGGQAGGWALAENVSPTLGGPVTAIARYQKVAASTTLRPVCEARSPKPPVDGWFSSGQLVLEAGCRYQLWEGSNAGSCLQGAWVVIAGGSNIVLMTINLANLLAPAALEPIRDGASMGMFTVIDVLIEDGQVVYRNSSKLSTCSNQVQDAECKAAIQVHIASAPAYRPTATRITLFNSQYWDHVSDAIDTVEADAGWAPAQVSLLTQVSAWYIYCSVKQMSWCPRSAVFDQPDEAGLTLFKSEMAPVMAKLAVFCRSDGRASQYGCMVGTTSWQNPPPGRQVEWYGKYNDAIAESTAAIGSETLRLIDFWNLGLSIPEEQMGGHSSPVLNIWLWQVMLGGMCPSSQAAEGTLAKFEGSMCFAAGASESKCPEYTRDCPNTFRCEVWECANSKPCKFLAEAGQLLEEDLDGQCDDQVAYTFSAVVEAKERPCSRLWCEDSLEYLPMVLAIAAALTIFICMYIAQKVQNRRRGLEADSKDKVLPKVPGVVPEADCQEERPRIPVNLSSRSKDLRQDYESEPGSAPVSPRTPLRSAVASVVIDMTDGSLENTQAMVDDKPVMAVPVADAGAMPLADAANPPAKAAEATSKIGPKTAAAIGTARSACCGPQKAAGDKFPLGMARFCASMHVVVGHIYAKGATAPISAFGFGFTWVPWFFMLSGFVLSAAHLRRPKEETVLGYVMRRSVSIYPLYAASLLPAFAIAFSQDQVPSAAVLVAQSFLAQAWVPQWTEHSLQSHCWFLSCMVVYWFCFKPLSKAVGWLSFRGVVLWMAFLFFLPWLTVIVPELTGDGATWYQVHGWGQDDTWQDLTVITLKFNPICYAHIFILGMLLAKLRLLLDKKVAASKIERWASLVLEFVMPLGYLGLLLVFCVPDLRPWGYKLSARLSVLLPFQAMVLLGLAGLPSLPLPFLASMMAKLDFLQDYSYALYVFQFICYSVWPVSGQVNLFFFIVFVMATAIVMVYTVQRPIQAWWGRHEKGRLAVPFVLAAILVGFSFVPQPSVAIQLADLPALRRLGPEMVDLRMPCSSVEAGGASLINPALFFQGDKVVLVARRHSLEISRRVGDFNGSAATILDETWHSQIMLGSAAVDLEAFDRWPMTGVAPFQVELKEWAGLRTPSGKLWADLCVKETWVAENNTLVRHIVTGPEDAKVVGGVNGSVTVSFNSLPPKGARGCAAGTEVSQMYIAGVTALNPNGVAVGHRLECGLTDVAEKNWIPFTHDGRLHFVYSPLPHVVVAAQPDGTCERMHSTSFQPLQKLLRENPSLEVRGSGQAMLINDTQATPQLPRAHYLALLHIFNKRTSTYSHFAYRFSPEPPFSILQVSEELPLLAAPPSDRFGSSFAFASGLALSPSGKTVVVSYGAGDRESRALVLSLRRLDEMPISCKKSQDWNIGCCLSFSSQFQVSPKQGGRSEPPLTLVWPPQWGSLL</sequence>
<feature type="transmembrane region" description="Helical" evidence="2">
    <location>
        <begin position="1630"/>
        <end position="1647"/>
    </location>
</feature>
<feature type="transmembrane region" description="Helical" evidence="2">
    <location>
        <begin position="1151"/>
        <end position="1171"/>
    </location>
</feature>
<feature type="transmembrane region" description="Helical" evidence="2">
    <location>
        <begin position="1653"/>
        <end position="1672"/>
    </location>
</feature>
<organism evidence="4 5">
    <name type="scientific">Polarella glacialis</name>
    <name type="common">Dinoflagellate</name>
    <dbReference type="NCBI Taxonomy" id="89957"/>
    <lineage>
        <taxon>Eukaryota</taxon>
        <taxon>Sar</taxon>
        <taxon>Alveolata</taxon>
        <taxon>Dinophyceae</taxon>
        <taxon>Suessiales</taxon>
        <taxon>Suessiaceae</taxon>
        <taxon>Polarella</taxon>
    </lineage>
</organism>
<feature type="domain" description="ILEI/PANDER" evidence="3">
    <location>
        <begin position="261"/>
        <end position="349"/>
    </location>
</feature>
<accession>A0A813DSR8</accession>
<dbReference type="InterPro" id="IPR052463">
    <property type="entry name" value="O-linked_mannose_GnT"/>
</dbReference>
<dbReference type="Proteomes" id="UP000654075">
    <property type="component" value="Unassembled WGS sequence"/>
</dbReference>
<gene>
    <name evidence="4" type="ORF">PGLA1383_LOCUS9024</name>
</gene>
<dbReference type="PROSITE" id="PS52031">
    <property type="entry name" value="GG_LECTIN"/>
    <property type="match status" value="3"/>
</dbReference>
<feature type="non-terminal residue" evidence="4">
    <location>
        <position position="1"/>
    </location>
</feature>
<comment type="caution">
    <text evidence="4">The sequence shown here is derived from an EMBL/GenBank/DDBJ whole genome shotgun (WGS) entry which is preliminary data.</text>
</comment>
<feature type="domain" description="ILEI/PANDER" evidence="3">
    <location>
        <begin position="111"/>
        <end position="198"/>
    </location>
</feature>
<keyword evidence="2" id="KW-0812">Transmembrane</keyword>
<feature type="transmembrane region" description="Helical" evidence="2">
    <location>
        <begin position="1326"/>
        <end position="1343"/>
    </location>
</feature>
<name>A0A813DSR8_POLGL</name>
<dbReference type="GO" id="GO:0000139">
    <property type="term" value="C:Golgi membrane"/>
    <property type="evidence" value="ECO:0007669"/>
    <property type="project" value="TreeGrafter"/>
</dbReference>
<keyword evidence="2" id="KW-1133">Transmembrane helix</keyword>
<feature type="transmembrane region" description="Helical" evidence="2">
    <location>
        <begin position="1349"/>
        <end position="1372"/>
    </location>
</feature>
<dbReference type="GO" id="GO:0047223">
    <property type="term" value="F:beta-1,3-galactosyl-O-glycosyl-glycoprotein beta-1,3-N-acetylglucosaminyltransferase activity"/>
    <property type="evidence" value="ECO:0007669"/>
    <property type="project" value="TreeGrafter"/>
</dbReference>
<proteinExistence type="predicted"/>
<reference evidence="4" key="1">
    <citation type="submission" date="2021-02" db="EMBL/GenBank/DDBJ databases">
        <authorList>
            <person name="Dougan E. K."/>
            <person name="Rhodes N."/>
            <person name="Thang M."/>
            <person name="Chan C."/>
        </authorList>
    </citation>
    <scope>NUCLEOTIDE SEQUENCE</scope>
</reference>
<evidence type="ECO:0000256" key="2">
    <source>
        <dbReference type="SAM" id="Phobius"/>
    </source>
</evidence>
<evidence type="ECO:0000256" key="1">
    <source>
        <dbReference type="SAM" id="MobiDB-lite"/>
    </source>
</evidence>
<dbReference type="InterPro" id="IPR039477">
    <property type="entry name" value="ILEI/PANDER_dom"/>
</dbReference>
<feature type="transmembrane region" description="Helical" evidence="2">
    <location>
        <begin position="1556"/>
        <end position="1576"/>
    </location>
</feature>
<feature type="transmembrane region" description="Helical" evidence="2">
    <location>
        <begin position="1596"/>
        <end position="1618"/>
    </location>
</feature>
<feature type="transmembrane region" description="Helical" evidence="2">
    <location>
        <begin position="1522"/>
        <end position="1544"/>
    </location>
</feature>
<dbReference type="OrthoDB" id="440755at2759"/>
<feature type="transmembrane region" description="Helical" evidence="2">
    <location>
        <begin position="1684"/>
        <end position="1703"/>
    </location>
</feature>
<protein>
    <recommendedName>
        <fullName evidence="3">ILEI/PANDER domain-containing protein</fullName>
    </recommendedName>
</protein>
<dbReference type="PANTHER" id="PTHR46396">
    <property type="entry name" value="PROTEIN O-LINKED-MANNOSE BETA-1,2-N-ACETYLGLUCOSAMINYLTRANSFERASE 1"/>
    <property type="match status" value="1"/>
</dbReference>
<feature type="transmembrane region" description="Helical" evidence="2">
    <location>
        <begin position="1470"/>
        <end position="1490"/>
    </location>
</feature>
<dbReference type="EMBL" id="CAJNNV010004202">
    <property type="protein sequence ID" value="CAE8590301.1"/>
    <property type="molecule type" value="Genomic_DNA"/>
</dbReference>